<keyword evidence="2" id="KW-0862">Zinc</keyword>
<dbReference type="PANTHER" id="PTHR46508">
    <property type="entry name" value="PHD FINGER FAMILY PROTEIN"/>
    <property type="match status" value="1"/>
</dbReference>
<keyword evidence="1" id="KW-0863">Zinc-finger</keyword>
<keyword evidence="4" id="KW-1185">Reference proteome</keyword>
<dbReference type="SUPFAM" id="SSF57903">
    <property type="entry name" value="FYVE/PHD zinc finger"/>
    <property type="match status" value="1"/>
</dbReference>
<organism evidence="3 4">
    <name type="scientific">Kingdonia uniflora</name>
    <dbReference type="NCBI Taxonomy" id="39325"/>
    <lineage>
        <taxon>Eukaryota</taxon>
        <taxon>Viridiplantae</taxon>
        <taxon>Streptophyta</taxon>
        <taxon>Embryophyta</taxon>
        <taxon>Tracheophyta</taxon>
        <taxon>Spermatophyta</taxon>
        <taxon>Magnoliopsida</taxon>
        <taxon>Ranunculales</taxon>
        <taxon>Circaeasteraceae</taxon>
        <taxon>Kingdonia</taxon>
    </lineage>
</organism>
<dbReference type="PANTHER" id="PTHR46508:SF5">
    <property type="entry name" value="PHD-FINGER AND DNA BINDING DOMAIN-CONTAINING PROTEIN"/>
    <property type="match status" value="1"/>
</dbReference>
<name>A0A7J7N3P7_9MAGN</name>
<dbReference type="GO" id="GO:0008270">
    <property type="term" value="F:zinc ion binding"/>
    <property type="evidence" value="ECO:0007669"/>
    <property type="project" value="UniProtKB-KW"/>
</dbReference>
<dbReference type="EMBL" id="JACGCM010001110">
    <property type="protein sequence ID" value="KAF6161694.1"/>
    <property type="molecule type" value="Genomic_DNA"/>
</dbReference>
<protein>
    <submittedName>
        <fullName evidence="3">Uncharacterized protein</fullName>
    </submittedName>
</protein>
<proteinExistence type="predicted"/>
<evidence type="ECO:0000256" key="2">
    <source>
        <dbReference type="ARBA" id="ARBA00022833"/>
    </source>
</evidence>
<reference evidence="3 4" key="1">
    <citation type="journal article" date="2020" name="IScience">
        <title>Genome Sequencing of the Endangered Kingdonia uniflora (Circaeasteraceae, Ranunculales) Reveals Potential Mechanisms of Evolutionary Specialization.</title>
        <authorList>
            <person name="Sun Y."/>
            <person name="Deng T."/>
            <person name="Zhang A."/>
            <person name="Moore M.J."/>
            <person name="Landis J.B."/>
            <person name="Lin N."/>
            <person name="Zhang H."/>
            <person name="Zhang X."/>
            <person name="Huang J."/>
            <person name="Zhang X."/>
            <person name="Sun H."/>
            <person name="Wang H."/>
        </authorList>
    </citation>
    <scope>NUCLEOTIDE SEQUENCE [LARGE SCALE GENOMIC DNA]</scope>
    <source>
        <strain evidence="3">TB1705</strain>
        <tissue evidence="3">Leaf</tissue>
    </source>
</reference>
<evidence type="ECO:0000313" key="4">
    <source>
        <dbReference type="Proteomes" id="UP000541444"/>
    </source>
</evidence>
<comment type="caution">
    <text evidence="3">The sequence shown here is derived from an EMBL/GenBank/DDBJ whole genome shotgun (WGS) entry which is preliminary data.</text>
</comment>
<dbReference type="Proteomes" id="UP000541444">
    <property type="component" value="Unassembled WGS sequence"/>
</dbReference>
<evidence type="ECO:0000313" key="3">
    <source>
        <dbReference type="EMBL" id="KAF6161694.1"/>
    </source>
</evidence>
<sequence length="440" mass="49450">MQTAPTVLSTVAAPPMSLSGPTMPIIRTMQTGVTTQGVVQQREFVSQVQHRDSRIGFGGIDKNNNGYAGNVGVGIGEVMNNSQEGNYPYWDEPDQRSYGDKYGFHDRRGCGHSSVPNNFGTCSRTDNYHPNQGIRATRYGHQPQYGTQGYGYQGFFHKRHAKKSEGTATAKCKYTCHKCQDKKLLKSPIKSKAKTRKILSRKIAKSTRILRPRRGGKKVKYMSLRSSKVGGAKKMIKVKPKRGLPMKSKNKIQWHKGKRTQVYHAYWLNGLWLSRKPHDARATHFRDRNLLLMPVQQPSANLMRPTCCLCHEAEYKSKLIYVSCESCQEWFHGDAFGITSKNSNIILGFRCNKCLKRESPLCLHLGDPAVNDVLKEKDGPFDLKPCANEDSLGLQHNIEQKKVTASNTLKEDRGAYSVSDSICVLNPSHEIETDNPFGDL</sequence>
<evidence type="ECO:0000256" key="1">
    <source>
        <dbReference type="ARBA" id="ARBA00022771"/>
    </source>
</evidence>
<dbReference type="InterPro" id="IPR013083">
    <property type="entry name" value="Znf_RING/FYVE/PHD"/>
</dbReference>
<dbReference type="InterPro" id="IPR011011">
    <property type="entry name" value="Znf_FYVE_PHD"/>
</dbReference>
<keyword evidence="1" id="KW-0479">Metal-binding</keyword>
<dbReference type="AlphaFoldDB" id="A0A7J7N3P7"/>
<dbReference type="OrthoDB" id="436852at2759"/>
<gene>
    <name evidence="3" type="ORF">GIB67_029138</name>
</gene>
<accession>A0A7J7N3P7</accession>
<dbReference type="Gene3D" id="3.30.40.10">
    <property type="entry name" value="Zinc/RING finger domain, C3HC4 (zinc finger)"/>
    <property type="match status" value="1"/>
</dbReference>